<dbReference type="SUPFAM" id="SSF51735">
    <property type="entry name" value="NAD(P)-binding Rossmann-fold domains"/>
    <property type="match status" value="1"/>
</dbReference>
<evidence type="ECO:0000259" key="3">
    <source>
        <dbReference type="Pfam" id="PF00389"/>
    </source>
</evidence>
<dbReference type="Proteomes" id="UP000184395">
    <property type="component" value="Unassembled WGS sequence"/>
</dbReference>
<protein>
    <submittedName>
        <fullName evidence="5">D-3-phosphoglycerate dehydrogenase</fullName>
    </submittedName>
</protein>
<dbReference type="InterPro" id="IPR043322">
    <property type="entry name" value="CtBP"/>
</dbReference>
<dbReference type="InterPro" id="IPR050223">
    <property type="entry name" value="D-isomer_2-hydroxyacid_DH"/>
</dbReference>
<dbReference type="Pfam" id="PF00389">
    <property type="entry name" value="2-Hacid_dh"/>
    <property type="match status" value="1"/>
</dbReference>
<dbReference type="GO" id="GO:0016618">
    <property type="term" value="F:hydroxypyruvate reductase [NAD(P)H] activity"/>
    <property type="evidence" value="ECO:0007669"/>
    <property type="project" value="TreeGrafter"/>
</dbReference>
<dbReference type="GO" id="GO:0051287">
    <property type="term" value="F:NAD binding"/>
    <property type="evidence" value="ECO:0007669"/>
    <property type="project" value="InterPro"/>
</dbReference>
<name>A0A1M6V8E2_9BURK</name>
<dbReference type="AlphaFoldDB" id="A0A1M6V8E2"/>
<evidence type="ECO:0000256" key="1">
    <source>
        <dbReference type="ARBA" id="ARBA00023002"/>
    </source>
</evidence>
<dbReference type="GO" id="GO:0003714">
    <property type="term" value="F:transcription corepressor activity"/>
    <property type="evidence" value="ECO:0007669"/>
    <property type="project" value="InterPro"/>
</dbReference>
<evidence type="ECO:0000256" key="2">
    <source>
        <dbReference type="RuleBase" id="RU003719"/>
    </source>
</evidence>
<dbReference type="PANTHER" id="PTHR10996">
    <property type="entry name" value="2-HYDROXYACID DEHYDROGENASE-RELATED"/>
    <property type="match status" value="1"/>
</dbReference>
<dbReference type="CDD" id="cd05299">
    <property type="entry name" value="CtBP_dh"/>
    <property type="match status" value="1"/>
</dbReference>
<dbReference type="EMBL" id="FRAB01000037">
    <property type="protein sequence ID" value="SHK77576.1"/>
    <property type="molecule type" value="Genomic_DNA"/>
</dbReference>
<dbReference type="SUPFAM" id="SSF52283">
    <property type="entry name" value="Formate/glycerate dehydrogenase catalytic domain-like"/>
    <property type="match status" value="1"/>
</dbReference>
<dbReference type="STRING" id="169427.SAMN05192548_103760"/>
<gene>
    <name evidence="5" type="ORF">SAMN05192548_103760</name>
</gene>
<feature type="domain" description="D-isomer specific 2-hydroxyacid dehydrogenase NAD-binding" evidence="4">
    <location>
        <begin position="169"/>
        <end position="339"/>
    </location>
</feature>
<keyword evidence="1 2" id="KW-0560">Oxidoreductase</keyword>
<dbReference type="Pfam" id="PF02826">
    <property type="entry name" value="2-Hacid_dh_C"/>
    <property type="match status" value="1"/>
</dbReference>
<dbReference type="PANTHER" id="PTHR10996:SF283">
    <property type="entry name" value="GLYOXYLATE_HYDROXYPYRUVATE REDUCTASE B"/>
    <property type="match status" value="1"/>
</dbReference>
<organism evidence="5 6">
    <name type="scientific">Paraburkholderia terricola</name>
    <dbReference type="NCBI Taxonomy" id="169427"/>
    <lineage>
        <taxon>Bacteria</taxon>
        <taxon>Pseudomonadati</taxon>
        <taxon>Pseudomonadota</taxon>
        <taxon>Betaproteobacteria</taxon>
        <taxon>Burkholderiales</taxon>
        <taxon>Burkholderiaceae</taxon>
        <taxon>Paraburkholderia</taxon>
    </lineage>
</organism>
<dbReference type="PROSITE" id="PS00671">
    <property type="entry name" value="D_2_HYDROXYACID_DH_3"/>
    <property type="match status" value="1"/>
</dbReference>
<dbReference type="GO" id="GO:0030267">
    <property type="term" value="F:glyoxylate reductase (NADPH) activity"/>
    <property type="evidence" value="ECO:0007669"/>
    <property type="project" value="TreeGrafter"/>
</dbReference>
<proteinExistence type="inferred from homology"/>
<evidence type="ECO:0000259" key="4">
    <source>
        <dbReference type="Pfam" id="PF02826"/>
    </source>
</evidence>
<accession>A0A1M6V8E2</accession>
<reference evidence="5 6" key="1">
    <citation type="submission" date="2016-11" db="EMBL/GenBank/DDBJ databases">
        <authorList>
            <person name="Jaros S."/>
            <person name="Januszkiewicz K."/>
            <person name="Wedrychowicz H."/>
        </authorList>
    </citation>
    <scope>NUCLEOTIDE SEQUENCE [LARGE SCALE GENOMIC DNA]</scope>
    <source>
        <strain evidence="5 6">LMG 20594</strain>
    </source>
</reference>
<dbReference type="InterPro" id="IPR006140">
    <property type="entry name" value="D-isomer_DH_NAD-bd"/>
</dbReference>
<dbReference type="InterPro" id="IPR006139">
    <property type="entry name" value="D-isomer_2_OHA_DH_cat_dom"/>
</dbReference>
<sequence>MNQGFLLNFRALGYATQASHGLALHDCYANVSAIRQGSRGPANHAVIPFTIRPSSMIDTVFLTDYAWPDDSVEREIVESAGMRLVSGPAAPLPASGIEALAREHLPSAILTCWAPVSVETIAASSRLKIVARLGVGLDNIAVDAATARGIFVTNVPDYCVDEVSDHAVGFALAWTRGLVIFDREVHAGRWSPADARLRRLGALTCGLVGFGRIARATARKLGAFGCRLLTHDPFLREPVAGVQAVALDELLANSDIVIVHAPITDGTRHLINRERIAKMRCGSLLINVSRGGIVDTDAVIEALQSGQLSAAGLDVLDSEPRVPDELLRQRGAMLTPHVAFSSDASLLELRRRATEEVVRVLRGEAPRNPCNSPAA</sequence>
<evidence type="ECO:0000313" key="6">
    <source>
        <dbReference type="Proteomes" id="UP000184395"/>
    </source>
</evidence>
<dbReference type="InterPro" id="IPR036291">
    <property type="entry name" value="NAD(P)-bd_dom_sf"/>
</dbReference>
<dbReference type="PROSITE" id="PS00670">
    <property type="entry name" value="D_2_HYDROXYACID_DH_2"/>
    <property type="match status" value="1"/>
</dbReference>
<dbReference type="GO" id="GO:0005829">
    <property type="term" value="C:cytosol"/>
    <property type="evidence" value="ECO:0007669"/>
    <property type="project" value="TreeGrafter"/>
</dbReference>
<comment type="similarity">
    <text evidence="2">Belongs to the D-isomer specific 2-hydroxyacid dehydrogenase family.</text>
</comment>
<dbReference type="InterPro" id="IPR029753">
    <property type="entry name" value="D-isomer_DH_CS"/>
</dbReference>
<dbReference type="Gene3D" id="3.40.50.720">
    <property type="entry name" value="NAD(P)-binding Rossmann-like Domain"/>
    <property type="match status" value="2"/>
</dbReference>
<evidence type="ECO:0000313" key="5">
    <source>
        <dbReference type="EMBL" id="SHK77576.1"/>
    </source>
</evidence>
<feature type="domain" description="D-isomer specific 2-hydroxyacid dehydrogenase catalytic" evidence="3">
    <location>
        <begin position="114"/>
        <end position="371"/>
    </location>
</feature>